<dbReference type="InterPro" id="IPR016040">
    <property type="entry name" value="NAD(P)-bd_dom"/>
</dbReference>
<evidence type="ECO:0000259" key="1">
    <source>
        <dbReference type="Pfam" id="PF13460"/>
    </source>
</evidence>
<dbReference type="InterPro" id="IPR051604">
    <property type="entry name" value="Ergot_Alk_Oxidoreductase"/>
</dbReference>
<dbReference type="Pfam" id="PF13460">
    <property type="entry name" value="NAD_binding_10"/>
    <property type="match status" value="1"/>
</dbReference>
<dbReference type="RefSeq" id="WP_086534810.1">
    <property type="nucleotide sequence ID" value="NZ_NGFO01000007.1"/>
</dbReference>
<name>A0A243QCC8_9ACTN</name>
<dbReference type="InterPro" id="IPR036291">
    <property type="entry name" value="NAD(P)-bd_dom_sf"/>
</dbReference>
<dbReference type="OrthoDB" id="3510772at2"/>
<organism evidence="2 3">
    <name type="scientific">Gordonia lacunae</name>
    <dbReference type="NCBI Taxonomy" id="417102"/>
    <lineage>
        <taxon>Bacteria</taxon>
        <taxon>Bacillati</taxon>
        <taxon>Actinomycetota</taxon>
        <taxon>Actinomycetes</taxon>
        <taxon>Mycobacteriales</taxon>
        <taxon>Gordoniaceae</taxon>
        <taxon>Gordonia</taxon>
    </lineage>
</organism>
<sequence>MPVLVVGASGAVGGAVVDGLLKRGVEVRATSRAPENLSLPTQVEAFAADLNDPASFTEALHSVDRVFLYADIAEPEALLNAVAAARVGQVVLLSSSAVTYPSAAEDFNGARFLRVERAVEESGLEYTFLRPGGFASNAARWSWEIKAHSAVPLPYPEAVQAPIHERDIADVAIVALTDDTLIGARPVLTGPARMTLREQVDTIGQVIGRHISVVEQTEAESSAMLAQHVPPVWVRQIIKDWRNAVGATPPLSDAYTRITGRPSRAFRDWVADNADMFR</sequence>
<dbReference type="PANTHER" id="PTHR43162:SF1">
    <property type="entry name" value="PRESTALK A DIFFERENTIATION PROTEIN A"/>
    <property type="match status" value="1"/>
</dbReference>
<accession>A0A243QCC8</accession>
<dbReference type="PANTHER" id="PTHR43162">
    <property type="match status" value="1"/>
</dbReference>
<dbReference type="EMBL" id="NGFO01000007">
    <property type="protein sequence ID" value="OUC79396.1"/>
    <property type="molecule type" value="Genomic_DNA"/>
</dbReference>
<dbReference type="Proteomes" id="UP000194632">
    <property type="component" value="Unassembled WGS sequence"/>
</dbReference>
<dbReference type="AlphaFoldDB" id="A0A243QCC8"/>
<dbReference type="SUPFAM" id="SSF51735">
    <property type="entry name" value="NAD(P)-binding Rossmann-fold domains"/>
    <property type="match status" value="1"/>
</dbReference>
<protein>
    <submittedName>
        <fullName evidence="2">Nucleoside-diphosphate sugar epimerase</fullName>
    </submittedName>
</protein>
<feature type="domain" description="NAD(P)-binding" evidence="1">
    <location>
        <begin position="7"/>
        <end position="178"/>
    </location>
</feature>
<dbReference type="STRING" id="417102.CA982_08030"/>
<evidence type="ECO:0000313" key="3">
    <source>
        <dbReference type="Proteomes" id="UP000194632"/>
    </source>
</evidence>
<evidence type="ECO:0000313" key="2">
    <source>
        <dbReference type="EMBL" id="OUC79396.1"/>
    </source>
</evidence>
<gene>
    <name evidence="2" type="ORF">CA982_08030</name>
</gene>
<keyword evidence="3" id="KW-1185">Reference proteome</keyword>
<dbReference type="Gene3D" id="3.40.50.720">
    <property type="entry name" value="NAD(P)-binding Rossmann-like Domain"/>
    <property type="match status" value="1"/>
</dbReference>
<proteinExistence type="predicted"/>
<reference evidence="2 3" key="1">
    <citation type="submission" date="2017-05" db="EMBL/GenBank/DDBJ databases">
        <title>Biotechnological potential of actinobacteria isolated from South African environments.</title>
        <authorList>
            <person name="Le Roes-Hill M."/>
            <person name="Prins A."/>
            <person name="Durrell K.A."/>
        </authorList>
    </citation>
    <scope>NUCLEOTIDE SEQUENCE [LARGE SCALE GENOMIC DNA]</scope>
    <source>
        <strain evidence="2">BS2</strain>
    </source>
</reference>
<comment type="caution">
    <text evidence="2">The sequence shown here is derived from an EMBL/GenBank/DDBJ whole genome shotgun (WGS) entry which is preliminary data.</text>
</comment>